<sequence length="50" mass="5603">MEQMNSMVFVIGPMLARKKRNSKKNLMKGTSNSSVMNHNKKACGVICLVF</sequence>
<organism evidence="1">
    <name type="scientific">Anguilla anguilla</name>
    <name type="common">European freshwater eel</name>
    <name type="synonym">Muraena anguilla</name>
    <dbReference type="NCBI Taxonomy" id="7936"/>
    <lineage>
        <taxon>Eukaryota</taxon>
        <taxon>Metazoa</taxon>
        <taxon>Chordata</taxon>
        <taxon>Craniata</taxon>
        <taxon>Vertebrata</taxon>
        <taxon>Euteleostomi</taxon>
        <taxon>Actinopterygii</taxon>
        <taxon>Neopterygii</taxon>
        <taxon>Teleostei</taxon>
        <taxon>Anguilliformes</taxon>
        <taxon>Anguillidae</taxon>
        <taxon>Anguilla</taxon>
    </lineage>
</organism>
<dbReference type="AlphaFoldDB" id="A0A0E9WP58"/>
<evidence type="ECO:0000313" key="1">
    <source>
        <dbReference type="EMBL" id="JAH91223.1"/>
    </source>
</evidence>
<name>A0A0E9WP58_ANGAN</name>
<reference evidence="1" key="1">
    <citation type="submission" date="2014-11" db="EMBL/GenBank/DDBJ databases">
        <authorList>
            <person name="Amaro Gonzalez C."/>
        </authorList>
    </citation>
    <scope>NUCLEOTIDE SEQUENCE</scope>
</reference>
<accession>A0A0E9WP58</accession>
<dbReference type="EMBL" id="GBXM01017354">
    <property type="protein sequence ID" value="JAH91223.1"/>
    <property type="molecule type" value="Transcribed_RNA"/>
</dbReference>
<proteinExistence type="predicted"/>
<reference evidence="1" key="2">
    <citation type="journal article" date="2015" name="Fish Shellfish Immunol.">
        <title>Early steps in the European eel (Anguilla anguilla)-Vibrio vulnificus interaction in the gills: Role of the RtxA13 toxin.</title>
        <authorList>
            <person name="Callol A."/>
            <person name="Pajuelo D."/>
            <person name="Ebbesson L."/>
            <person name="Teles M."/>
            <person name="MacKenzie S."/>
            <person name="Amaro C."/>
        </authorList>
    </citation>
    <scope>NUCLEOTIDE SEQUENCE</scope>
</reference>
<protein>
    <submittedName>
        <fullName evidence="1">Uncharacterized protein</fullName>
    </submittedName>
</protein>